<dbReference type="InterPro" id="IPR011320">
    <property type="entry name" value="RNase_H1_N"/>
</dbReference>
<dbReference type="FunFam" id="3.40.970.10:FF:000001">
    <property type="entry name" value="Ribonuclease H1"/>
    <property type="match status" value="1"/>
</dbReference>
<feature type="compositionally biased region" description="Basic and acidic residues" evidence="10">
    <location>
        <begin position="245"/>
        <end position="260"/>
    </location>
</feature>
<evidence type="ECO:0000256" key="3">
    <source>
        <dbReference type="ARBA" id="ARBA00005300"/>
    </source>
</evidence>
<proteinExistence type="inferred from homology"/>
<evidence type="ECO:0000256" key="6">
    <source>
        <dbReference type="ARBA" id="ARBA00022759"/>
    </source>
</evidence>
<keyword evidence="7 9" id="KW-0378">Hydrolase</keyword>
<dbReference type="GO" id="GO:0000287">
    <property type="term" value="F:magnesium ion binding"/>
    <property type="evidence" value="ECO:0007669"/>
    <property type="project" value="UniProtKB-UniRule"/>
</dbReference>
<evidence type="ECO:0000256" key="7">
    <source>
        <dbReference type="ARBA" id="ARBA00022801"/>
    </source>
</evidence>
<reference evidence="11" key="1">
    <citation type="submission" date="2020-04" db="EMBL/GenBank/DDBJ databases">
        <authorList>
            <person name="Alioto T."/>
            <person name="Alioto T."/>
            <person name="Gomez Garrido J."/>
        </authorList>
    </citation>
    <scope>NUCLEOTIDE SEQUENCE</scope>
    <source>
        <strain evidence="11">A484AB</strain>
    </source>
</reference>
<sequence length="260" mass="29537">MNYFTLKTLGRRFGKLQLSIIMPYYYAVRMGRQTGIYTTWAECKKQVDGVVARFKKFPTLEEAQEFMTTSDPRDAGKTRKFNATPTENNTGNKRKNEEDHEDLGKRSKQDYDPDRVVVYTDGCCFSNGRRGAKGGIGVYWSDGDPRNVSESLEGLPTNQRAELNAAIRALEIATKKSCINKLEIRTDSMYTLNAVTKWMNGWKKNGFKTAKGTNVKNRDDIMKLYGLCQKIDVKWTHVRGHQGHKGNEKADELAKKGAEL</sequence>
<dbReference type="EC" id="3.1.26.4" evidence="9"/>
<comment type="caution">
    <text evidence="11">The sequence shown here is derived from an EMBL/GenBank/DDBJ whole genome shotgun (WGS) entry which is preliminary data.</text>
</comment>
<feature type="compositionally biased region" description="Polar residues" evidence="10">
    <location>
        <begin position="81"/>
        <end position="91"/>
    </location>
</feature>
<keyword evidence="8 9" id="KW-0460">Magnesium</keyword>
<name>A0A7D9D9H8_PARCT</name>
<comment type="similarity">
    <text evidence="3 9">Belongs to the RNase H family.</text>
</comment>
<evidence type="ECO:0000256" key="4">
    <source>
        <dbReference type="ARBA" id="ARBA00022722"/>
    </source>
</evidence>
<dbReference type="Proteomes" id="UP001152795">
    <property type="component" value="Unassembled WGS sequence"/>
</dbReference>
<dbReference type="Gene3D" id="3.40.970.10">
    <property type="entry name" value="Ribonuclease H1, N-terminal domain"/>
    <property type="match status" value="1"/>
</dbReference>
<dbReference type="SUPFAM" id="SSF53098">
    <property type="entry name" value="Ribonuclease H-like"/>
    <property type="match status" value="1"/>
</dbReference>
<dbReference type="GO" id="GO:0004523">
    <property type="term" value="F:RNA-DNA hybrid ribonuclease activity"/>
    <property type="evidence" value="ECO:0007669"/>
    <property type="project" value="UniProtKB-UniRule"/>
</dbReference>
<dbReference type="GO" id="GO:0003676">
    <property type="term" value="F:nucleic acid binding"/>
    <property type="evidence" value="ECO:0007669"/>
    <property type="project" value="UniProtKB-UniRule"/>
</dbReference>
<dbReference type="SUPFAM" id="SSF55658">
    <property type="entry name" value="L9 N-domain-like"/>
    <property type="match status" value="1"/>
</dbReference>
<dbReference type="InterPro" id="IPR017067">
    <property type="entry name" value="RNase_H1_euk"/>
</dbReference>
<dbReference type="Pfam" id="PF00075">
    <property type="entry name" value="RNase_H"/>
    <property type="match status" value="1"/>
</dbReference>
<dbReference type="PROSITE" id="PS50879">
    <property type="entry name" value="RNASE_H_1"/>
    <property type="match status" value="1"/>
</dbReference>
<dbReference type="FunFam" id="3.30.420.10:FF:000115">
    <property type="entry name" value="Ribonuclease H"/>
    <property type="match status" value="1"/>
</dbReference>
<dbReference type="PIRSF" id="PIRSF036852">
    <property type="entry name" value="Ribonuclease_H1_euk"/>
    <property type="match status" value="1"/>
</dbReference>
<organism evidence="11 12">
    <name type="scientific">Paramuricea clavata</name>
    <name type="common">Red gorgonian</name>
    <name type="synonym">Violescent sea-whip</name>
    <dbReference type="NCBI Taxonomy" id="317549"/>
    <lineage>
        <taxon>Eukaryota</taxon>
        <taxon>Metazoa</taxon>
        <taxon>Cnidaria</taxon>
        <taxon>Anthozoa</taxon>
        <taxon>Octocorallia</taxon>
        <taxon>Malacalcyonacea</taxon>
        <taxon>Plexauridae</taxon>
        <taxon>Paramuricea</taxon>
    </lineage>
</organism>
<dbReference type="CDD" id="cd09280">
    <property type="entry name" value="RNase_HI_eukaryote_like"/>
    <property type="match status" value="1"/>
</dbReference>
<dbReference type="EMBL" id="CACRXK020000217">
    <property type="protein sequence ID" value="CAB3979656.1"/>
    <property type="molecule type" value="Genomic_DNA"/>
</dbReference>
<dbReference type="PANTHER" id="PTHR10642">
    <property type="entry name" value="RIBONUCLEASE H1"/>
    <property type="match status" value="1"/>
</dbReference>
<dbReference type="InterPro" id="IPR002156">
    <property type="entry name" value="RNaseH_domain"/>
</dbReference>
<protein>
    <recommendedName>
        <fullName evidence="9">Ribonuclease H1</fullName>
        <shortName evidence="9">RNase H1</shortName>
        <ecNumber evidence="9">3.1.26.4</ecNumber>
    </recommendedName>
</protein>
<gene>
    <name evidence="11" type="ORF">PACLA_8A083007</name>
</gene>
<dbReference type="Gene3D" id="3.30.420.10">
    <property type="entry name" value="Ribonuclease H-like superfamily/Ribonuclease H"/>
    <property type="match status" value="1"/>
</dbReference>
<dbReference type="GO" id="GO:0043137">
    <property type="term" value="P:DNA replication, removal of RNA primer"/>
    <property type="evidence" value="ECO:0007669"/>
    <property type="project" value="TreeGrafter"/>
</dbReference>
<accession>A0A7D9D9H8</accession>
<dbReference type="InterPro" id="IPR012337">
    <property type="entry name" value="RNaseH-like_sf"/>
</dbReference>
<evidence type="ECO:0000256" key="10">
    <source>
        <dbReference type="SAM" id="MobiDB-lite"/>
    </source>
</evidence>
<keyword evidence="12" id="KW-1185">Reference proteome</keyword>
<evidence type="ECO:0000256" key="2">
    <source>
        <dbReference type="ARBA" id="ARBA00001946"/>
    </source>
</evidence>
<evidence type="ECO:0000256" key="1">
    <source>
        <dbReference type="ARBA" id="ARBA00000077"/>
    </source>
</evidence>
<comment type="catalytic activity">
    <reaction evidence="1 9">
        <text>Endonucleolytic cleavage to 5'-phosphomonoester.</text>
        <dbReference type="EC" id="3.1.26.4"/>
    </reaction>
</comment>
<feature type="region of interest" description="Disordered" evidence="10">
    <location>
        <begin position="65"/>
        <end position="108"/>
    </location>
</feature>
<dbReference type="InterPro" id="IPR009027">
    <property type="entry name" value="Ribosomal_bL9/RNase_H1_N"/>
</dbReference>
<feature type="region of interest" description="Disordered" evidence="10">
    <location>
        <begin position="241"/>
        <end position="260"/>
    </location>
</feature>
<evidence type="ECO:0000313" key="12">
    <source>
        <dbReference type="Proteomes" id="UP001152795"/>
    </source>
</evidence>
<evidence type="ECO:0000256" key="9">
    <source>
        <dbReference type="PIRNR" id="PIRNR036852"/>
    </source>
</evidence>
<keyword evidence="6 9" id="KW-0255">Endonuclease</keyword>
<dbReference type="PANTHER" id="PTHR10642:SF26">
    <property type="entry name" value="RIBONUCLEASE H1"/>
    <property type="match status" value="1"/>
</dbReference>
<comment type="cofactor">
    <cofactor evidence="2 9">
        <name>Mg(2+)</name>
        <dbReference type="ChEBI" id="CHEBI:18420"/>
    </cofactor>
</comment>
<feature type="compositionally biased region" description="Basic and acidic residues" evidence="10">
    <location>
        <begin position="94"/>
        <end position="108"/>
    </location>
</feature>
<evidence type="ECO:0000256" key="8">
    <source>
        <dbReference type="ARBA" id="ARBA00022842"/>
    </source>
</evidence>
<dbReference type="InterPro" id="IPR037056">
    <property type="entry name" value="RNase_H1_N_sf"/>
</dbReference>
<keyword evidence="5 9" id="KW-0479">Metal-binding</keyword>
<comment type="function">
    <text evidence="9">Endonuclease that specifically degrades the RNA of RNA-DNA hybrids.</text>
</comment>
<dbReference type="AlphaFoldDB" id="A0A7D9D9H8"/>
<dbReference type="OrthoDB" id="407198at2759"/>
<evidence type="ECO:0000256" key="5">
    <source>
        <dbReference type="ARBA" id="ARBA00022723"/>
    </source>
</evidence>
<dbReference type="Pfam" id="PF01693">
    <property type="entry name" value="Cauli_VI"/>
    <property type="match status" value="1"/>
</dbReference>
<evidence type="ECO:0000313" key="11">
    <source>
        <dbReference type="EMBL" id="CAB3979656.1"/>
    </source>
</evidence>
<keyword evidence="4 9" id="KW-0540">Nuclease</keyword>
<dbReference type="InterPro" id="IPR036397">
    <property type="entry name" value="RNaseH_sf"/>
</dbReference>
<dbReference type="InterPro" id="IPR050092">
    <property type="entry name" value="RNase_H"/>
</dbReference>